<feature type="transmembrane region" description="Helical" evidence="1">
    <location>
        <begin position="434"/>
        <end position="457"/>
    </location>
</feature>
<feature type="transmembrane region" description="Helical" evidence="1">
    <location>
        <begin position="129"/>
        <end position="153"/>
    </location>
</feature>
<dbReference type="STRING" id="1612.ABB44_02920"/>
<feature type="transmembrane region" description="Helical" evidence="1">
    <location>
        <begin position="240"/>
        <end position="260"/>
    </location>
</feature>
<keyword evidence="1" id="KW-0812">Transmembrane</keyword>
<proteinExistence type="predicted"/>
<evidence type="ECO:0008006" key="4">
    <source>
        <dbReference type="Google" id="ProtNLM"/>
    </source>
</evidence>
<evidence type="ECO:0000313" key="2">
    <source>
        <dbReference type="EMBL" id="TDG73560.1"/>
    </source>
</evidence>
<protein>
    <recommendedName>
        <fullName evidence="4">ABC transporter permease</fullName>
    </recommendedName>
</protein>
<dbReference type="Proteomes" id="UP000295257">
    <property type="component" value="Unassembled WGS sequence"/>
</dbReference>
<feature type="transmembrane region" description="Helical" evidence="1">
    <location>
        <begin position="393"/>
        <end position="422"/>
    </location>
</feature>
<feature type="transmembrane region" description="Helical" evidence="1">
    <location>
        <begin position="21"/>
        <end position="40"/>
    </location>
</feature>
<gene>
    <name evidence="2" type="ORF">C5L30_000499</name>
</gene>
<sequence length="538" mass="59854">MQTKRFQKILFLTKFNFKRDWFKLSLWALVLIALFVGVAGKFTSLYGSKAGIDQIVKTLKTPAMVSLFGKMPQGPYTSADVFAAEMTVFMAIFAIIMNYYFVIKNTRGEEESGVLELIQAHAVGRMSHLAAVLIESFVLNFGIGLIYAIGLQFAGLSGTDTNGNFLLGIGLGATGFMFATVAAVVAQLSDNSRSATILAYLIFAVMYIARMITDVTHPKYTWFVPLGWVEKFSTYQDNNWLPVLFMLVVSTILIILAFYLNGHRDIGSGLIATRPGRKSASFFLRGPISLLWRLNRISILVWFFGIMILGMTYGSIFNTIGDILKTNPMFSQLLDTKAIDTANLLLIKQFIGVLIIVFAVLALIPGISLINYLKTGENKGYLEIIHSKPTSRFRLFSSVTLVAFITSIAVLFAGILGLYLGGNAVMDQPLKFDLFWNCFIGYLSPTLIMLGISTCLLGWIPKLVSLNYGYLIVGFFVKYFGKLLKLPDWTEKITPFGFIDKVPVHNFDVATFGWQLLIAVILIVVGYLGYRRRDLISG</sequence>
<organism evidence="2 3">
    <name type="scientific">Companilactobacillus farciminis</name>
    <dbReference type="NCBI Taxonomy" id="1612"/>
    <lineage>
        <taxon>Bacteria</taxon>
        <taxon>Bacillati</taxon>
        <taxon>Bacillota</taxon>
        <taxon>Bacilli</taxon>
        <taxon>Lactobacillales</taxon>
        <taxon>Lactobacillaceae</taxon>
        <taxon>Companilactobacillus</taxon>
    </lineage>
</organism>
<feature type="transmembrane region" description="Helical" evidence="1">
    <location>
        <begin position="81"/>
        <end position="102"/>
    </location>
</feature>
<feature type="transmembrane region" description="Helical" evidence="1">
    <location>
        <begin position="299"/>
        <end position="320"/>
    </location>
</feature>
<keyword evidence="1" id="KW-1133">Transmembrane helix</keyword>
<feature type="transmembrane region" description="Helical" evidence="1">
    <location>
        <begin position="197"/>
        <end position="213"/>
    </location>
</feature>
<feature type="transmembrane region" description="Helical" evidence="1">
    <location>
        <begin position="512"/>
        <end position="530"/>
    </location>
</feature>
<evidence type="ECO:0000313" key="3">
    <source>
        <dbReference type="Proteomes" id="UP000295257"/>
    </source>
</evidence>
<feature type="transmembrane region" description="Helical" evidence="1">
    <location>
        <begin position="350"/>
        <end position="373"/>
    </location>
</feature>
<feature type="transmembrane region" description="Helical" evidence="1">
    <location>
        <begin position="165"/>
        <end position="185"/>
    </location>
</feature>
<accession>A0A4R5NHA3</accession>
<dbReference type="OrthoDB" id="2014935at2"/>
<dbReference type="EMBL" id="PUFN01000009">
    <property type="protein sequence ID" value="TDG73560.1"/>
    <property type="molecule type" value="Genomic_DNA"/>
</dbReference>
<reference evidence="2 3" key="1">
    <citation type="journal article" date="2019" name="Appl. Microbiol. Biotechnol.">
        <title>Uncovering carbohydrate metabolism through a genotype-phenotype association study of 56 lactic acid bacteria genomes.</title>
        <authorList>
            <person name="Buron-Moles G."/>
            <person name="Chailyan A."/>
            <person name="Dolejs I."/>
            <person name="Forster J."/>
            <person name="Miks M.H."/>
        </authorList>
    </citation>
    <scope>NUCLEOTIDE SEQUENCE [LARGE SCALE GENOMIC DNA]</scope>
    <source>
        <strain evidence="2 3">ATCC 29644</strain>
    </source>
</reference>
<dbReference type="RefSeq" id="WP_010018244.1">
    <property type="nucleotide sequence ID" value="NZ_PUFN01000009.1"/>
</dbReference>
<dbReference type="AlphaFoldDB" id="A0A4R5NHA3"/>
<name>A0A4R5NHA3_9LACO</name>
<keyword evidence="1" id="KW-0472">Membrane</keyword>
<evidence type="ECO:0000256" key="1">
    <source>
        <dbReference type="SAM" id="Phobius"/>
    </source>
</evidence>
<comment type="caution">
    <text evidence="2">The sequence shown here is derived from an EMBL/GenBank/DDBJ whole genome shotgun (WGS) entry which is preliminary data.</text>
</comment>
<feature type="transmembrane region" description="Helical" evidence="1">
    <location>
        <begin position="464"/>
        <end position="481"/>
    </location>
</feature>
<keyword evidence="3" id="KW-1185">Reference proteome</keyword>